<dbReference type="PIRSF" id="PIRSF004976">
    <property type="entry name" value="ATPase_YdaO"/>
    <property type="match status" value="1"/>
</dbReference>
<dbReference type="InterPro" id="IPR035107">
    <property type="entry name" value="tRNA_thiolation_TtcA_Ctu1"/>
</dbReference>
<dbReference type="EMBL" id="PEWV01000071">
    <property type="protein sequence ID" value="PIU41157.1"/>
    <property type="molecule type" value="Genomic_DNA"/>
</dbReference>
<evidence type="ECO:0000313" key="3">
    <source>
        <dbReference type="EMBL" id="PIU41157.1"/>
    </source>
</evidence>
<dbReference type="GO" id="GO:0016740">
    <property type="term" value="F:transferase activity"/>
    <property type="evidence" value="ECO:0007669"/>
    <property type="project" value="UniProtKB-KW"/>
</dbReference>
<comment type="caution">
    <text evidence="3">The sequence shown here is derived from an EMBL/GenBank/DDBJ whole genome shotgun (WGS) entry which is preliminary data.</text>
</comment>
<organism evidence="3 4">
    <name type="scientific">Candidatus Aquitaenariimonas noxiae</name>
    <dbReference type="NCBI Taxonomy" id="1974741"/>
    <lineage>
        <taxon>Bacteria</taxon>
        <taxon>Pseudomonadati</taxon>
        <taxon>Candidatus Omnitrophota</taxon>
        <taxon>Candidatus Aquitaenariimonas</taxon>
    </lineage>
</organism>
<gene>
    <name evidence="3" type="ORF">COS99_07405</name>
</gene>
<protein>
    <submittedName>
        <fullName evidence="3">tRNA 2-thiocytidine(32) synthetase TtcA</fullName>
    </submittedName>
</protein>
<dbReference type="Proteomes" id="UP000230052">
    <property type="component" value="Unassembled WGS sequence"/>
</dbReference>
<dbReference type="PANTHER" id="PTHR43686">
    <property type="entry name" value="SULFURTRANSFERASE-RELATED"/>
    <property type="match status" value="1"/>
</dbReference>
<dbReference type="InterPro" id="IPR014729">
    <property type="entry name" value="Rossmann-like_a/b/a_fold"/>
</dbReference>
<evidence type="ECO:0000313" key="4">
    <source>
        <dbReference type="Proteomes" id="UP000230052"/>
    </source>
</evidence>
<dbReference type="SUPFAM" id="SSF52402">
    <property type="entry name" value="Adenine nucleotide alpha hydrolases-like"/>
    <property type="match status" value="1"/>
</dbReference>
<reference evidence="3 4" key="1">
    <citation type="submission" date="2017-09" db="EMBL/GenBank/DDBJ databases">
        <title>Depth-based differentiation of microbial function through sediment-hosted aquifers and enrichment of novel symbionts in the deep terrestrial subsurface.</title>
        <authorList>
            <person name="Probst A.J."/>
            <person name="Ladd B."/>
            <person name="Jarett J.K."/>
            <person name="Geller-Mcgrath D.E."/>
            <person name="Sieber C.M."/>
            <person name="Emerson J.B."/>
            <person name="Anantharaman K."/>
            <person name="Thomas B.C."/>
            <person name="Malmstrom R."/>
            <person name="Stieglmeier M."/>
            <person name="Klingl A."/>
            <person name="Woyke T."/>
            <person name="Ryan C.M."/>
            <person name="Banfield J.F."/>
        </authorList>
    </citation>
    <scope>NUCLEOTIDE SEQUENCE [LARGE SCALE GENOMIC DNA]</scope>
    <source>
        <strain evidence="3">CG07_land_8_20_14_0_80_42_15</strain>
    </source>
</reference>
<dbReference type="GO" id="GO:0008033">
    <property type="term" value="P:tRNA processing"/>
    <property type="evidence" value="ECO:0007669"/>
    <property type="project" value="InterPro"/>
</dbReference>
<dbReference type="InterPro" id="IPR011063">
    <property type="entry name" value="TilS/TtcA_N"/>
</dbReference>
<proteinExistence type="predicted"/>
<sequence>MSNLMSKREFFISKKVGRATTDYRMMKNKDRILVAVSGGKDSLALLKILKDRQAFVPINYELIAVHINLNDKNASVVRKYLKDNGYTFHIEKPKKKLDSKDPKKPNKNPCFWCSWIRRKALFRLAAKLKCRKIALAHHKDDIIQTQLLNLFFNGEISTMSPMQKMFGGELYLIRPLAYVEEYELARFAEECKFPKLPEKCPQIDITKRRYVKNLISEIRKECPDVKDKIFRSLKRIKKDYLI</sequence>
<dbReference type="PANTHER" id="PTHR43686:SF1">
    <property type="entry name" value="AMINOTRAN_5 DOMAIN-CONTAINING PROTEIN"/>
    <property type="match status" value="1"/>
</dbReference>
<accession>A0A2J0L3R7</accession>
<keyword evidence="1" id="KW-0808">Transferase</keyword>
<evidence type="ECO:0000259" key="2">
    <source>
        <dbReference type="Pfam" id="PF01171"/>
    </source>
</evidence>
<dbReference type="Gene3D" id="3.40.50.620">
    <property type="entry name" value="HUPs"/>
    <property type="match status" value="1"/>
</dbReference>
<dbReference type="CDD" id="cd24138">
    <property type="entry name" value="TtcA-like"/>
    <property type="match status" value="1"/>
</dbReference>
<name>A0A2J0L3R7_9BACT</name>
<evidence type="ECO:0000256" key="1">
    <source>
        <dbReference type="ARBA" id="ARBA00022679"/>
    </source>
</evidence>
<dbReference type="Pfam" id="PF01171">
    <property type="entry name" value="ATP_bind_3"/>
    <property type="match status" value="1"/>
</dbReference>
<feature type="domain" description="tRNA(Ile)-lysidine/2-thiocytidine synthase N-terminal" evidence="2">
    <location>
        <begin position="32"/>
        <end position="193"/>
    </location>
</feature>
<dbReference type="AlphaFoldDB" id="A0A2J0L3R7"/>